<reference evidence="2" key="1">
    <citation type="submission" date="2019-05" db="EMBL/GenBank/DDBJ databases">
        <title>Another draft genome of Portunus trituberculatus and its Hox gene families provides insights of decapod evolution.</title>
        <authorList>
            <person name="Jeong J.-H."/>
            <person name="Song I."/>
            <person name="Kim S."/>
            <person name="Choi T."/>
            <person name="Kim D."/>
            <person name="Ryu S."/>
            <person name="Kim W."/>
        </authorList>
    </citation>
    <scope>NUCLEOTIDE SEQUENCE [LARGE SCALE GENOMIC DNA]</scope>
    <source>
        <tissue evidence="2">Muscle</tissue>
    </source>
</reference>
<dbReference type="AlphaFoldDB" id="A0A5B7H148"/>
<keyword evidence="3" id="KW-1185">Reference proteome</keyword>
<sequence length="91" mass="9641">MFMHLGGAACNKQQRGTDPHLAQNAQAPKHSTALPRPSGGSLALHRQKSIKEQGLQLLQGDITLHDLASFIGLAMAANPAVELNPPQLQVS</sequence>
<evidence type="ECO:0000313" key="2">
    <source>
        <dbReference type="EMBL" id="MPC63365.1"/>
    </source>
</evidence>
<protein>
    <submittedName>
        <fullName evidence="2">Uncharacterized protein</fullName>
    </submittedName>
</protein>
<comment type="caution">
    <text evidence="2">The sequence shown here is derived from an EMBL/GenBank/DDBJ whole genome shotgun (WGS) entry which is preliminary data.</text>
</comment>
<dbReference type="EMBL" id="VSRR010020711">
    <property type="protein sequence ID" value="MPC63365.1"/>
    <property type="molecule type" value="Genomic_DNA"/>
</dbReference>
<accession>A0A5B7H148</accession>
<dbReference type="Proteomes" id="UP000324222">
    <property type="component" value="Unassembled WGS sequence"/>
</dbReference>
<name>A0A5B7H148_PORTR</name>
<evidence type="ECO:0000256" key="1">
    <source>
        <dbReference type="SAM" id="MobiDB-lite"/>
    </source>
</evidence>
<organism evidence="2 3">
    <name type="scientific">Portunus trituberculatus</name>
    <name type="common">Swimming crab</name>
    <name type="synonym">Neptunus trituberculatus</name>
    <dbReference type="NCBI Taxonomy" id="210409"/>
    <lineage>
        <taxon>Eukaryota</taxon>
        <taxon>Metazoa</taxon>
        <taxon>Ecdysozoa</taxon>
        <taxon>Arthropoda</taxon>
        <taxon>Crustacea</taxon>
        <taxon>Multicrustacea</taxon>
        <taxon>Malacostraca</taxon>
        <taxon>Eumalacostraca</taxon>
        <taxon>Eucarida</taxon>
        <taxon>Decapoda</taxon>
        <taxon>Pleocyemata</taxon>
        <taxon>Brachyura</taxon>
        <taxon>Eubrachyura</taxon>
        <taxon>Portunoidea</taxon>
        <taxon>Portunidae</taxon>
        <taxon>Portuninae</taxon>
        <taxon>Portunus</taxon>
    </lineage>
</organism>
<proteinExistence type="predicted"/>
<feature type="region of interest" description="Disordered" evidence="1">
    <location>
        <begin position="1"/>
        <end position="44"/>
    </location>
</feature>
<evidence type="ECO:0000313" key="3">
    <source>
        <dbReference type="Proteomes" id="UP000324222"/>
    </source>
</evidence>
<gene>
    <name evidence="2" type="ORF">E2C01_057463</name>
</gene>